<dbReference type="InterPro" id="IPR045865">
    <property type="entry name" value="ACT-like_dom_sf"/>
</dbReference>
<dbReference type="Proteomes" id="UP001321475">
    <property type="component" value="Chromosome"/>
</dbReference>
<feature type="region of interest" description="Disordered" evidence="1">
    <location>
        <begin position="1"/>
        <end position="35"/>
    </location>
</feature>
<reference evidence="3" key="1">
    <citation type="journal article" date="2019" name="Int. J. Syst. Evol. Microbiol.">
        <title>The Global Catalogue of Microorganisms (GCM) 10K type strain sequencing project: providing services to taxonomists for standard genome sequencing and annotation.</title>
        <authorList>
            <consortium name="The Broad Institute Genomics Platform"/>
            <consortium name="The Broad Institute Genome Sequencing Center for Infectious Disease"/>
            <person name="Wu L."/>
            <person name="Ma J."/>
        </authorList>
    </citation>
    <scope>NUCLEOTIDE SEQUENCE [LARGE SCALE GENOMIC DNA]</scope>
    <source>
        <strain evidence="3">NBRC 108565</strain>
    </source>
</reference>
<organism evidence="2 3">
    <name type="scientific">Paraoerskovia sediminicola</name>
    <dbReference type="NCBI Taxonomy" id="1138587"/>
    <lineage>
        <taxon>Bacteria</taxon>
        <taxon>Bacillati</taxon>
        <taxon>Actinomycetota</taxon>
        <taxon>Actinomycetes</taxon>
        <taxon>Micrococcales</taxon>
        <taxon>Cellulomonadaceae</taxon>
        <taxon>Paraoerskovia</taxon>
    </lineage>
</organism>
<accession>A0ABN6X817</accession>
<gene>
    <name evidence="2" type="ORF">GCM10025865_02440</name>
</gene>
<name>A0ABN6X817_9CELL</name>
<feature type="compositionally biased region" description="Basic and acidic residues" evidence="1">
    <location>
        <begin position="24"/>
        <end position="35"/>
    </location>
</feature>
<sequence>MLGRSERESGEHVRQAVESAGWTRADDGPDGSERQSELLDLGTTSATLATVARIEGLRAVLHIGHPLQPSEDLERALLAADRSLVVTGAVAVRADWVWVGPSRDAGGSVVVDEAGMRDCRHVLRAMGAAPRLVPSRAGVAERVDLAGSAGSLVIERSRVPAGFVELVGSARLTEGDPVWYGLVESRAEAAKVEGEAQVWFAFGPRDDHRGSLQETLRVFADVGIDLDHLRSHPSAEGPHVFFASFACPAPTVLDDLVARLDDRGVARRVLAVIPGVTFVPSPQAFRPEWDAAPRAAEARAGR</sequence>
<evidence type="ECO:0000256" key="1">
    <source>
        <dbReference type="SAM" id="MobiDB-lite"/>
    </source>
</evidence>
<dbReference type="SUPFAM" id="SSF55021">
    <property type="entry name" value="ACT-like"/>
    <property type="match status" value="1"/>
</dbReference>
<feature type="compositionally biased region" description="Basic and acidic residues" evidence="1">
    <location>
        <begin position="1"/>
        <end position="15"/>
    </location>
</feature>
<evidence type="ECO:0000313" key="2">
    <source>
        <dbReference type="EMBL" id="BDZ40945.1"/>
    </source>
</evidence>
<dbReference type="RefSeq" id="WP_286218241.1">
    <property type="nucleotide sequence ID" value="NZ_AP027729.1"/>
</dbReference>
<dbReference type="EMBL" id="AP027729">
    <property type="protein sequence ID" value="BDZ40945.1"/>
    <property type="molecule type" value="Genomic_DNA"/>
</dbReference>
<evidence type="ECO:0000313" key="3">
    <source>
        <dbReference type="Proteomes" id="UP001321475"/>
    </source>
</evidence>
<protein>
    <submittedName>
        <fullName evidence="2">Uncharacterized protein</fullName>
    </submittedName>
</protein>
<proteinExistence type="predicted"/>
<dbReference type="Gene3D" id="3.30.70.260">
    <property type="match status" value="1"/>
</dbReference>
<keyword evidence="3" id="KW-1185">Reference proteome</keyword>